<name>A0A915IHW6_ROMCU</name>
<sequence>MPGGAGRQYLRYGRRASTFGGGSSGACELAGPDLAEMGGTCAGSADDCVIFLVGGGIIWSKFKVWCAAIAVFGELDHNGRPV</sequence>
<dbReference type="Proteomes" id="UP000887565">
    <property type="component" value="Unplaced"/>
</dbReference>
<evidence type="ECO:0000313" key="1">
    <source>
        <dbReference type="Proteomes" id="UP000887565"/>
    </source>
</evidence>
<protein>
    <submittedName>
        <fullName evidence="2">Uncharacterized protein</fullName>
    </submittedName>
</protein>
<reference evidence="2" key="1">
    <citation type="submission" date="2022-11" db="UniProtKB">
        <authorList>
            <consortium name="WormBaseParasite"/>
        </authorList>
    </citation>
    <scope>IDENTIFICATION</scope>
</reference>
<evidence type="ECO:0000313" key="2">
    <source>
        <dbReference type="WBParaSite" id="nRc.2.0.1.t13399-RA"/>
    </source>
</evidence>
<dbReference type="PROSITE" id="PS51257">
    <property type="entry name" value="PROKAR_LIPOPROTEIN"/>
    <property type="match status" value="1"/>
</dbReference>
<dbReference type="AlphaFoldDB" id="A0A915IHW6"/>
<accession>A0A915IHW6</accession>
<organism evidence="1 2">
    <name type="scientific">Romanomermis culicivorax</name>
    <name type="common">Nematode worm</name>
    <dbReference type="NCBI Taxonomy" id="13658"/>
    <lineage>
        <taxon>Eukaryota</taxon>
        <taxon>Metazoa</taxon>
        <taxon>Ecdysozoa</taxon>
        <taxon>Nematoda</taxon>
        <taxon>Enoplea</taxon>
        <taxon>Dorylaimia</taxon>
        <taxon>Mermithida</taxon>
        <taxon>Mermithoidea</taxon>
        <taxon>Mermithidae</taxon>
        <taxon>Romanomermis</taxon>
    </lineage>
</organism>
<proteinExistence type="predicted"/>
<dbReference type="WBParaSite" id="nRc.2.0.1.t13399-RA">
    <property type="protein sequence ID" value="nRc.2.0.1.t13399-RA"/>
    <property type="gene ID" value="nRc.2.0.1.g13399"/>
</dbReference>
<keyword evidence="1" id="KW-1185">Reference proteome</keyword>